<evidence type="ECO:0008006" key="4">
    <source>
        <dbReference type="Google" id="ProtNLM"/>
    </source>
</evidence>
<feature type="transmembrane region" description="Helical" evidence="1">
    <location>
        <begin position="60"/>
        <end position="85"/>
    </location>
</feature>
<proteinExistence type="predicted"/>
<evidence type="ECO:0000313" key="3">
    <source>
        <dbReference type="Proteomes" id="UP000679950"/>
    </source>
</evidence>
<dbReference type="Proteomes" id="UP000679950">
    <property type="component" value="Unassembled WGS sequence"/>
</dbReference>
<feature type="transmembrane region" description="Helical" evidence="1">
    <location>
        <begin position="91"/>
        <end position="111"/>
    </location>
</feature>
<dbReference type="EMBL" id="BORB01000001">
    <property type="protein sequence ID" value="GIN55757.1"/>
    <property type="molecule type" value="Genomic_DNA"/>
</dbReference>
<name>A0ABQ4KEJ4_9BACI</name>
<keyword evidence="1" id="KW-1133">Transmembrane helix</keyword>
<keyword evidence="1" id="KW-0472">Membrane</keyword>
<protein>
    <recommendedName>
        <fullName evidence="4">Membrane protein YqhR</fullName>
    </recommendedName>
</protein>
<reference evidence="2 3" key="1">
    <citation type="submission" date="2021-03" db="EMBL/GenBank/DDBJ databases">
        <title>Antimicrobial resistance genes in bacteria isolated from Japanese honey, and their potential for conferring macrolide and lincosamide resistance in the American foulbrood pathogen Paenibacillus larvae.</title>
        <authorList>
            <person name="Okamoto M."/>
            <person name="Kumagai M."/>
            <person name="Kanamori H."/>
            <person name="Takamatsu D."/>
        </authorList>
    </citation>
    <scope>NUCLEOTIDE SEQUENCE [LARGE SCALE GENOMIC DNA]</scope>
    <source>
        <strain evidence="2 3">J8TS2</strain>
    </source>
</reference>
<keyword evidence="1" id="KW-0812">Transmembrane</keyword>
<evidence type="ECO:0000256" key="1">
    <source>
        <dbReference type="SAM" id="Phobius"/>
    </source>
</evidence>
<feature type="transmembrane region" description="Helical" evidence="1">
    <location>
        <begin position="123"/>
        <end position="146"/>
    </location>
</feature>
<comment type="caution">
    <text evidence="2">The sequence shown here is derived from an EMBL/GenBank/DDBJ whole genome shotgun (WGS) entry which is preliminary data.</text>
</comment>
<feature type="transmembrane region" description="Helical" evidence="1">
    <location>
        <begin position="20"/>
        <end position="39"/>
    </location>
</feature>
<organism evidence="2 3">
    <name type="scientific">Lederbergia ruris</name>
    <dbReference type="NCBI Taxonomy" id="217495"/>
    <lineage>
        <taxon>Bacteria</taxon>
        <taxon>Bacillati</taxon>
        <taxon>Bacillota</taxon>
        <taxon>Bacilli</taxon>
        <taxon>Bacillales</taxon>
        <taxon>Bacillaceae</taxon>
        <taxon>Lederbergia</taxon>
    </lineage>
</organism>
<dbReference type="RefSeq" id="WP_246516636.1">
    <property type="nucleotide sequence ID" value="NZ_BORB01000001.1"/>
</dbReference>
<dbReference type="Pfam" id="PF11085">
    <property type="entry name" value="YqhR"/>
    <property type="match status" value="1"/>
</dbReference>
<keyword evidence="3" id="KW-1185">Reference proteome</keyword>
<dbReference type="InterPro" id="IPR024563">
    <property type="entry name" value="YqhR"/>
</dbReference>
<accession>A0ABQ4KEJ4</accession>
<sequence>MENKEYNNQYTMSLTQLSVFTGFVAGAGGALLCFAAHYFNLTEIKPSFILVIFKGSWKGGWLGVVISCLIYGFISILVALIYYTLLKKKKSIIWGGVYGAILFFLIFFVLYPVIPTIQFIMKYNLITILTEASFFILYGIFIGYSISYEYNEQQYWQNAESH</sequence>
<evidence type="ECO:0000313" key="2">
    <source>
        <dbReference type="EMBL" id="GIN55757.1"/>
    </source>
</evidence>
<gene>
    <name evidence="2" type="primary">yqhR</name>
    <name evidence="2" type="ORF">J8TS2_00760</name>
</gene>